<reference evidence="6 7" key="1">
    <citation type="submission" date="2015-01" db="EMBL/GenBank/DDBJ databases">
        <title>Vibrio sp. C1 JCM 19231 whole genome shotgun sequence.</title>
        <authorList>
            <person name="Sawabe T."/>
            <person name="Meirelles P."/>
            <person name="Feng G."/>
            <person name="Sayaka M."/>
            <person name="Hattori M."/>
            <person name="Ohkuma M."/>
        </authorList>
    </citation>
    <scope>NUCLEOTIDE SEQUENCE [LARGE SCALE GENOMIC DNA]</scope>
    <source>
        <strain evidence="7">JCM 19231</strain>
    </source>
</reference>
<evidence type="ECO:0000256" key="2">
    <source>
        <dbReference type="ARBA" id="ARBA00022475"/>
    </source>
</evidence>
<dbReference type="InterPro" id="IPR001123">
    <property type="entry name" value="LeuE-type"/>
</dbReference>
<keyword evidence="7" id="KW-1185">Reference proteome</keyword>
<dbReference type="Proteomes" id="UP000031671">
    <property type="component" value="Unassembled WGS sequence"/>
</dbReference>
<protein>
    <submittedName>
        <fullName evidence="6">Threonine efflux protein</fullName>
    </submittedName>
</protein>
<dbReference type="EMBL" id="BBRZ01000044">
    <property type="protein sequence ID" value="GAM57086.1"/>
    <property type="molecule type" value="Genomic_DNA"/>
</dbReference>
<dbReference type="PANTHER" id="PTHR30086">
    <property type="entry name" value="ARGININE EXPORTER PROTEIN ARGO"/>
    <property type="match status" value="1"/>
</dbReference>
<organism evidence="6 7">
    <name type="scientific">Vibrio ishigakensis</name>
    <dbReference type="NCBI Taxonomy" id="1481914"/>
    <lineage>
        <taxon>Bacteria</taxon>
        <taxon>Pseudomonadati</taxon>
        <taxon>Pseudomonadota</taxon>
        <taxon>Gammaproteobacteria</taxon>
        <taxon>Vibrionales</taxon>
        <taxon>Vibrionaceae</taxon>
        <taxon>Vibrio</taxon>
    </lineage>
</organism>
<dbReference type="GO" id="GO:0015171">
    <property type="term" value="F:amino acid transmembrane transporter activity"/>
    <property type="evidence" value="ECO:0007669"/>
    <property type="project" value="TreeGrafter"/>
</dbReference>
<evidence type="ECO:0000256" key="1">
    <source>
        <dbReference type="ARBA" id="ARBA00004651"/>
    </source>
</evidence>
<evidence type="ECO:0000256" key="3">
    <source>
        <dbReference type="ARBA" id="ARBA00022692"/>
    </source>
</evidence>
<proteinExistence type="predicted"/>
<accession>A0A0B8NT76</accession>
<evidence type="ECO:0000256" key="5">
    <source>
        <dbReference type="ARBA" id="ARBA00023136"/>
    </source>
</evidence>
<keyword evidence="5" id="KW-0472">Membrane</keyword>
<gene>
    <name evidence="6" type="ORF">JCM19231_627</name>
</gene>
<evidence type="ECO:0000313" key="6">
    <source>
        <dbReference type="EMBL" id="GAM57086.1"/>
    </source>
</evidence>
<evidence type="ECO:0000256" key="4">
    <source>
        <dbReference type="ARBA" id="ARBA00022989"/>
    </source>
</evidence>
<dbReference type="AlphaFoldDB" id="A0A0B8NT76"/>
<comment type="subcellular location">
    <subcellularLocation>
        <location evidence="1">Cell membrane</location>
        <topology evidence="1">Multi-pass membrane protein</topology>
    </subcellularLocation>
</comment>
<reference evidence="6 7" key="2">
    <citation type="submission" date="2015-01" db="EMBL/GenBank/DDBJ databases">
        <authorList>
            <consortium name="NBRP consortium"/>
            <person name="Sawabe T."/>
            <person name="Meirelles P."/>
            <person name="Feng G."/>
            <person name="Sayaka M."/>
            <person name="Hattori M."/>
            <person name="Ohkuma M."/>
        </authorList>
    </citation>
    <scope>NUCLEOTIDE SEQUENCE [LARGE SCALE GENOMIC DNA]</scope>
    <source>
        <strain evidence="7">JCM 19231</strain>
    </source>
</reference>
<comment type="caution">
    <text evidence="6">The sequence shown here is derived from an EMBL/GenBank/DDBJ whole genome shotgun (WGS) entry which is preliminary data.</text>
</comment>
<evidence type="ECO:0000313" key="7">
    <source>
        <dbReference type="Proteomes" id="UP000031671"/>
    </source>
</evidence>
<keyword evidence="3" id="KW-0812">Transmembrane</keyword>
<dbReference type="GO" id="GO:0005886">
    <property type="term" value="C:plasma membrane"/>
    <property type="evidence" value="ECO:0007669"/>
    <property type="project" value="UniProtKB-SubCell"/>
</dbReference>
<name>A0A0B8NT76_9VIBR</name>
<dbReference type="Pfam" id="PF01810">
    <property type="entry name" value="LysE"/>
    <property type="match status" value="1"/>
</dbReference>
<keyword evidence="4" id="KW-1133">Transmembrane helix</keyword>
<dbReference type="PANTHER" id="PTHR30086:SF17">
    <property type="entry name" value="LYSE FAMILY TRANSLOCATOR"/>
    <property type="match status" value="1"/>
</dbReference>
<keyword evidence="2" id="KW-1003">Cell membrane</keyword>
<sequence>MLQILGGSYLTYIGISGIKGIYSSFKDPSDAKSPTKDLTLSGKKQAFTRGMTTNLLNPKALVFFVSLMSSLVPATMSVSGKLAALFILWSLSLFWFSLLAWALSTKRVQQKIINASIYIDSLCCALLTLVGGAILWQAITELSAIA</sequence>